<feature type="region of interest" description="Disordered" evidence="1">
    <location>
        <begin position="201"/>
        <end position="229"/>
    </location>
</feature>
<evidence type="ECO:0008006" key="4">
    <source>
        <dbReference type="Google" id="ProtNLM"/>
    </source>
</evidence>
<accession>A0AAW6U5Y8</accession>
<proteinExistence type="predicted"/>
<sequence>MYCVEQHDVTRLSMIRVHQDKVTDHSAYKYLQDVVGEQAVWTSDMTRRGATITYPARNYNGDEWLWCSWHPSVVYNAGLDRYIMVSYGISDGSKDFFSPWCSHCGHSATVGMWHARNPWGPWTRFYYETEWKTPGDPPAEWGFSGAASRTYQFKLNPKWIYDNGRTMYLIWSDAGGRWDSPHFGHSDYWYKWNQVKITLDVRPHGSPDSGETRRESRRSGGEGGRQAGR</sequence>
<evidence type="ECO:0000313" key="2">
    <source>
        <dbReference type="EMBL" id="MDI6451339.1"/>
    </source>
</evidence>
<dbReference type="AlphaFoldDB" id="A0AAW6U5Y8"/>
<protein>
    <recommendedName>
        <fullName evidence="4">DUF4185 domain-containing protein</fullName>
    </recommendedName>
</protein>
<reference evidence="2" key="1">
    <citation type="submission" date="2023-05" db="EMBL/GenBank/DDBJ databases">
        <title>Anaerotaeda fermentans gen. nov., sp. nov., a novel anaerobic planctomycete of the new family within the order Sedimentisphaerales isolated from Taman Peninsula, Russia.</title>
        <authorList>
            <person name="Khomyakova M.A."/>
            <person name="Merkel A.Y."/>
            <person name="Slobodkin A.I."/>
        </authorList>
    </citation>
    <scope>NUCLEOTIDE SEQUENCE</scope>
    <source>
        <strain evidence="2">M17dextr</strain>
    </source>
</reference>
<dbReference type="Proteomes" id="UP001431776">
    <property type="component" value="Unassembled WGS sequence"/>
</dbReference>
<feature type="compositionally biased region" description="Basic and acidic residues" evidence="1">
    <location>
        <begin position="201"/>
        <end position="220"/>
    </location>
</feature>
<gene>
    <name evidence="2" type="ORF">QJ522_19920</name>
</gene>
<dbReference type="EMBL" id="JASCXX010000033">
    <property type="protein sequence ID" value="MDI6451339.1"/>
    <property type="molecule type" value="Genomic_DNA"/>
</dbReference>
<dbReference type="RefSeq" id="WP_349246745.1">
    <property type="nucleotide sequence ID" value="NZ_JASCXX010000033.1"/>
</dbReference>
<keyword evidence="3" id="KW-1185">Reference proteome</keyword>
<name>A0AAW6U5Y8_9BACT</name>
<organism evidence="2 3">
    <name type="scientific">Anaerobaca lacustris</name>
    <dbReference type="NCBI Taxonomy" id="3044600"/>
    <lineage>
        <taxon>Bacteria</taxon>
        <taxon>Pseudomonadati</taxon>
        <taxon>Planctomycetota</taxon>
        <taxon>Phycisphaerae</taxon>
        <taxon>Sedimentisphaerales</taxon>
        <taxon>Anaerobacaceae</taxon>
        <taxon>Anaerobaca</taxon>
    </lineage>
</organism>
<comment type="caution">
    <text evidence="2">The sequence shown here is derived from an EMBL/GenBank/DDBJ whole genome shotgun (WGS) entry which is preliminary data.</text>
</comment>
<evidence type="ECO:0000256" key="1">
    <source>
        <dbReference type="SAM" id="MobiDB-lite"/>
    </source>
</evidence>
<evidence type="ECO:0000313" key="3">
    <source>
        <dbReference type="Proteomes" id="UP001431776"/>
    </source>
</evidence>